<dbReference type="PROSITE" id="PS01033">
    <property type="entry name" value="GLOBIN"/>
    <property type="match status" value="1"/>
</dbReference>
<comment type="similarity">
    <text evidence="4">Belongs to the globin family. Two-domain flavohemoproteins subfamily.</text>
</comment>
<evidence type="ECO:0000256" key="19">
    <source>
        <dbReference type="ARBA" id="ARBA00030929"/>
    </source>
</evidence>
<comment type="catalytic activity">
    <reaction evidence="21">
        <text>2 nitric oxide + NADH + 2 O2 = 2 nitrate + NAD(+) + H(+)</text>
        <dbReference type="Rhea" id="RHEA:19469"/>
        <dbReference type="ChEBI" id="CHEBI:15378"/>
        <dbReference type="ChEBI" id="CHEBI:15379"/>
        <dbReference type="ChEBI" id="CHEBI:16480"/>
        <dbReference type="ChEBI" id="CHEBI:17632"/>
        <dbReference type="ChEBI" id="CHEBI:57540"/>
        <dbReference type="ChEBI" id="CHEBI:57945"/>
        <dbReference type="EC" id="1.14.12.17"/>
    </reaction>
</comment>
<comment type="cofactor">
    <cofactor evidence="1">
        <name>heme b</name>
        <dbReference type="ChEBI" id="CHEBI:60344"/>
    </cofactor>
</comment>
<dbReference type="FunFam" id="1.10.490.10:FF:000003">
    <property type="entry name" value="Flavohemoprotein"/>
    <property type="match status" value="1"/>
</dbReference>
<evidence type="ECO:0000256" key="16">
    <source>
        <dbReference type="ARBA" id="ARBA00023027"/>
    </source>
</evidence>
<keyword evidence="11" id="KW-0479">Metal-binding</keyword>
<evidence type="ECO:0000256" key="5">
    <source>
        <dbReference type="ARBA" id="ARBA00012229"/>
    </source>
</evidence>
<dbReference type="InterPro" id="IPR008333">
    <property type="entry name" value="Cbr1-like_FAD-bd_dom"/>
</dbReference>
<dbReference type="Gene3D" id="2.40.30.10">
    <property type="entry name" value="Translation factors"/>
    <property type="match status" value="1"/>
</dbReference>
<keyword evidence="12" id="KW-0274">FAD</keyword>
<dbReference type="Gene3D" id="1.10.490.10">
    <property type="entry name" value="Globins"/>
    <property type="match status" value="1"/>
</dbReference>
<dbReference type="InterPro" id="IPR017938">
    <property type="entry name" value="Riboflavin_synthase-like_b-brl"/>
</dbReference>
<dbReference type="Pfam" id="PF00042">
    <property type="entry name" value="Globin"/>
    <property type="match status" value="1"/>
</dbReference>
<dbReference type="GO" id="GO:0046872">
    <property type="term" value="F:metal ion binding"/>
    <property type="evidence" value="ECO:0007669"/>
    <property type="project" value="UniProtKB-KW"/>
</dbReference>
<dbReference type="STRING" id="988801.SAMN05216522_103207"/>
<evidence type="ECO:0000256" key="2">
    <source>
        <dbReference type="ARBA" id="ARBA00001974"/>
    </source>
</evidence>
<evidence type="ECO:0000256" key="6">
    <source>
        <dbReference type="ARBA" id="ARBA00014637"/>
    </source>
</evidence>
<dbReference type="PANTHER" id="PTHR43396">
    <property type="entry name" value="FLAVOHEMOPROTEIN"/>
    <property type="match status" value="1"/>
</dbReference>
<dbReference type="GO" id="GO:0005344">
    <property type="term" value="F:oxygen carrier activity"/>
    <property type="evidence" value="ECO:0007669"/>
    <property type="project" value="UniProtKB-KW"/>
</dbReference>
<sequence length="414" mass="45857">MLTSQQKKIIQQTIPILKANGTVLTDYFYHRMLSQVPELRETFNMGHQRDGKQAKALANSVLAYAENIDDPSVLLPVITMICQKHVSLNIQAPDYSIVGEHLLHSISEVLSVPMEDELIGAWGAAYQQLAALMIDTEKKIYARLAKEQGGWSGWREFTIIKKVAGTAKISSIYLAPTDSLALPDYLPGQYISVRVNVPSLGYKQPRQYSLSTAPNGQFFRITVKEEMLSQEPGYVSSTLHQQMQVGDLLEVSAPMGDFTVKDATKHNVFISAGVGITPMVAMLEGLTQRDTFTSPPAISFIYVIQDAAHYALGEEVNRLTEQHSCIKTLIHYSQAPTSQGCGRFTLESVPPSLLLEDADFYLCGPTGFIQSVYNDLLHRGISSSRIHYEVFTTGGLAAALFLSNRVYSVTYHQK</sequence>
<dbReference type="SUPFAM" id="SSF46458">
    <property type="entry name" value="Globin-like"/>
    <property type="match status" value="1"/>
</dbReference>
<dbReference type="RefSeq" id="WP_092673963.1">
    <property type="nucleotide sequence ID" value="NZ_FOGC01000003.1"/>
</dbReference>
<dbReference type="GO" id="GO:0019825">
    <property type="term" value="F:oxygen binding"/>
    <property type="evidence" value="ECO:0007669"/>
    <property type="project" value="InterPro"/>
</dbReference>
<gene>
    <name evidence="26" type="ORF">SAMN05216522_103207</name>
</gene>
<evidence type="ECO:0000256" key="4">
    <source>
        <dbReference type="ARBA" id="ARBA00008414"/>
    </source>
</evidence>
<comment type="cofactor">
    <cofactor evidence="2">
        <name>FAD</name>
        <dbReference type="ChEBI" id="CHEBI:57692"/>
    </cofactor>
</comment>
<dbReference type="PANTHER" id="PTHR43396:SF3">
    <property type="entry name" value="FLAVOHEMOPROTEIN"/>
    <property type="match status" value="1"/>
</dbReference>
<evidence type="ECO:0000256" key="3">
    <source>
        <dbReference type="ARBA" id="ARBA00006401"/>
    </source>
</evidence>
<evidence type="ECO:0000256" key="13">
    <source>
        <dbReference type="ARBA" id="ARBA00022857"/>
    </source>
</evidence>
<evidence type="ECO:0000256" key="7">
    <source>
        <dbReference type="ARBA" id="ARBA00022575"/>
    </source>
</evidence>
<evidence type="ECO:0000256" key="23">
    <source>
        <dbReference type="RuleBase" id="RU000356"/>
    </source>
</evidence>
<dbReference type="GO" id="GO:0020037">
    <property type="term" value="F:heme binding"/>
    <property type="evidence" value="ECO:0007669"/>
    <property type="project" value="InterPro"/>
</dbReference>
<keyword evidence="10" id="KW-0285">Flavoprotein</keyword>
<keyword evidence="9 23" id="KW-0561">Oxygen transport</keyword>
<evidence type="ECO:0000256" key="1">
    <source>
        <dbReference type="ARBA" id="ARBA00001970"/>
    </source>
</evidence>
<dbReference type="CDD" id="cd14779">
    <property type="entry name" value="FHP_Ae-globin-like"/>
    <property type="match status" value="1"/>
</dbReference>
<dbReference type="PRINTS" id="PR00371">
    <property type="entry name" value="FPNCR"/>
</dbReference>
<keyword evidence="26" id="KW-0223">Dioxygenase</keyword>
<reference evidence="27" key="1">
    <citation type="submission" date="2016-10" db="EMBL/GenBank/DDBJ databases">
        <authorList>
            <person name="Varghese N."/>
            <person name="Submissions S."/>
        </authorList>
    </citation>
    <scope>NUCLEOTIDE SEQUENCE [LARGE SCALE GENOMIC DNA]</scope>
    <source>
        <strain evidence="27">8N4</strain>
    </source>
</reference>
<evidence type="ECO:0000256" key="14">
    <source>
        <dbReference type="ARBA" id="ARBA00023002"/>
    </source>
</evidence>
<dbReference type="InterPro" id="IPR017927">
    <property type="entry name" value="FAD-bd_FR_type"/>
</dbReference>
<dbReference type="SUPFAM" id="SSF52343">
    <property type="entry name" value="Ferredoxin reductase-like, C-terminal NADP-linked domain"/>
    <property type="match status" value="1"/>
</dbReference>
<comment type="similarity">
    <text evidence="3">In the C-terminal section; belongs to the flavoprotein pyridine nucleotide cytochrome reductase family.</text>
</comment>
<dbReference type="GO" id="GO:0046210">
    <property type="term" value="P:nitric oxide catabolic process"/>
    <property type="evidence" value="ECO:0007669"/>
    <property type="project" value="TreeGrafter"/>
</dbReference>
<comment type="function">
    <text evidence="17">Is involved in NO detoxification in an aerobic process, termed nitric oxide dioxygenase (NOD) reaction that utilizes O(2) and NAD(P)H to convert NO to nitrate, which protects the bacterium from various noxious nitrogen compounds. Therefore, plays a central role in the inducible response to nitrosative stress.</text>
</comment>
<dbReference type="InterPro" id="IPR000971">
    <property type="entry name" value="Globin"/>
</dbReference>
<evidence type="ECO:0000256" key="20">
    <source>
        <dbReference type="ARBA" id="ARBA00033187"/>
    </source>
</evidence>
<feature type="domain" description="FAD-binding FR-type" evidence="25">
    <location>
        <begin position="152"/>
        <end position="261"/>
    </location>
</feature>
<evidence type="ECO:0000256" key="9">
    <source>
        <dbReference type="ARBA" id="ARBA00022621"/>
    </source>
</evidence>
<dbReference type="Proteomes" id="UP000242515">
    <property type="component" value="Unassembled WGS sequence"/>
</dbReference>
<evidence type="ECO:0000313" key="26">
    <source>
        <dbReference type="EMBL" id="SEQ49238.1"/>
    </source>
</evidence>
<keyword evidence="23" id="KW-0813">Transport</keyword>
<evidence type="ECO:0000259" key="25">
    <source>
        <dbReference type="PROSITE" id="PS51384"/>
    </source>
</evidence>
<dbReference type="GO" id="GO:0009636">
    <property type="term" value="P:response to toxic substance"/>
    <property type="evidence" value="ECO:0007669"/>
    <property type="project" value="UniProtKB-KW"/>
</dbReference>
<keyword evidence="13" id="KW-0521">NADP</keyword>
<dbReference type="NCBIfam" id="NF009805">
    <property type="entry name" value="PRK13289.1"/>
    <property type="match status" value="1"/>
</dbReference>
<feature type="domain" description="Globin" evidence="24">
    <location>
        <begin position="1"/>
        <end position="138"/>
    </location>
</feature>
<evidence type="ECO:0000256" key="18">
    <source>
        <dbReference type="ARBA" id="ARBA00030024"/>
    </source>
</evidence>
<dbReference type="CDD" id="cd06184">
    <property type="entry name" value="flavohem_like_fad_nad_binding"/>
    <property type="match status" value="1"/>
</dbReference>
<evidence type="ECO:0000256" key="12">
    <source>
        <dbReference type="ARBA" id="ARBA00022827"/>
    </source>
</evidence>
<dbReference type="OrthoDB" id="9801223at2"/>
<dbReference type="InterPro" id="IPR012292">
    <property type="entry name" value="Globin/Proto"/>
</dbReference>
<dbReference type="FunFam" id="2.40.30.10:FF:000034">
    <property type="entry name" value="Flavohemoprotein"/>
    <property type="match status" value="1"/>
</dbReference>
<dbReference type="GO" id="GO:0071500">
    <property type="term" value="P:cellular response to nitrosative stress"/>
    <property type="evidence" value="ECO:0007669"/>
    <property type="project" value="TreeGrafter"/>
</dbReference>
<keyword evidence="27" id="KW-1185">Reference proteome</keyword>
<keyword evidence="7" id="KW-0216">Detoxification</keyword>
<protein>
    <recommendedName>
        <fullName evidence="6">Flavohemoprotein</fullName>
        <ecNumber evidence="5">1.14.12.17</ecNumber>
    </recommendedName>
    <alternativeName>
        <fullName evidence="19">Flavohemoglobin</fullName>
    </alternativeName>
    <alternativeName>
        <fullName evidence="18">Hemoglobin-like protein</fullName>
    </alternativeName>
    <alternativeName>
        <fullName evidence="20">Nitric oxide dioxygenase</fullName>
    </alternativeName>
</protein>
<evidence type="ECO:0000313" key="27">
    <source>
        <dbReference type="Proteomes" id="UP000242515"/>
    </source>
</evidence>
<dbReference type="GO" id="GO:0071949">
    <property type="term" value="F:FAD binding"/>
    <property type="evidence" value="ECO:0007669"/>
    <property type="project" value="TreeGrafter"/>
</dbReference>
<dbReference type="InterPro" id="IPR009050">
    <property type="entry name" value="Globin-like_sf"/>
</dbReference>
<dbReference type="PROSITE" id="PS51384">
    <property type="entry name" value="FAD_FR"/>
    <property type="match status" value="1"/>
</dbReference>
<proteinExistence type="inferred from homology"/>
<comment type="catalytic activity">
    <reaction evidence="22">
        <text>2 nitric oxide + NADPH + 2 O2 = 2 nitrate + NADP(+) + H(+)</text>
        <dbReference type="Rhea" id="RHEA:19465"/>
        <dbReference type="ChEBI" id="CHEBI:15378"/>
        <dbReference type="ChEBI" id="CHEBI:15379"/>
        <dbReference type="ChEBI" id="CHEBI:16480"/>
        <dbReference type="ChEBI" id="CHEBI:17632"/>
        <dbReference type="ChEBI" id="CHEBI:57783"/>
        <dbReference type="ChEBI" id="CHEBI:58349"/>
        <dbReference type="EC" id="1.14.12.17"/>
    </reaction>
</comment>
<evidence type="ECO:0000256" key="17">
    <source>
        <dbReference type="ARBA" id="ARBA00025094"/>
    </source>
</evidence>
<dbReference type="Pfam" id="PF00175">
    <property type="entry name" value="NAD_binding_1"/>
    <property type="match status" value="1"/>
</dbReference>
<evidence type="ECO:0000256" key="15">
    <source>
        <dbReference type="ARBA" id="ARBA00023004"/>
    </source>
</evidence>
<accession>A0A1H9GH86</accession>
<evidence type="ECO:0000256" key="11">
    <source>
        <dbReference type="ARBA" id="ARBA00022723"/>
    </source>
</evidence>
<keyword evidence="8 23" id="KW-0349">Heme</keyword>
<keyword evidence="16" id="KW-0520">NAD</keyword>
<dbReference type="InterPro" id="IPR001709">
    <property type="entry name" value="Flavoprot_Pyr_Nucl_cyt_Rdtase"/>
</dbReference>
<evidence type="ECO:0000256" key="21">
    <source>
        <dbReference type="ARBA" id="ARBA00048649"/>
    </source>
</evidence>
<evidence type="ECO:0000256" key="22">
    <source>
        <dbReference type="ARBA" id="ARBA00049433"/>
    </source>
</evidence>
<organism evidence="26 27">
    <name type="scientific">Rosenbergiella nectarea</name>
    <dbReference type="NCBI Taxonomy" id="988801"/>
    <lineage>
        <taxon>Bacteria</taxon>
        <taxon>Pseudomonadati</taxon>
        <taxon>Pseudomonadota</taxon>
        <taxon>Gammaproteobacteria</taxon>
        <taxon>Enterobacterales</taxon>
        <taxon>Erwiniaceae</taxon>
        <taxon>Rosenbergiella</taxon>
    </lineage>
</organism>
<evidence type="ECO:0000259" key="24">
    <source>
        <dbReference type="PROSITE" id="PS01033"/>
    </source>
</evidence>
<dbReference type="InterPro" id="IPR001433">
    <property type="entry name" value="OxRdtase_FAD/NAD-bd"/>
</dbReference>
<dbReference type="PRINTS" id="PR00409">
    <property type="entry name" value="PHDIOXRDTASE"/>
</dbReference>
<evidence type="ECO:0000256" key="10">
    <source>
        <dbReference type="ARBA" id="ARBA00022630"/>
    </source>
</evidence>
<dbReference type="SUPFAM" id="SSF63380">
    <property type="entry name" value="Riboflavin synthase domain-like"/>
    <property type="match status" value="1"/>
</dbReference>
<dbReference type="AlphaFoldDB" id="A0A1H9GH86"/>
<dbReference type="Pfam" id="PF00970">
    <property type="entry name" value="FAD_binding_6"/>
    <property type="match status" value="1"/>
</dbReference>
<dbReference type="Gene3D" id="3.40.50.80">
    <property type="entry name" value="Nucleotide-binding domain of ferredoxin-NADP reductase (FNR) module"/>
    <property type="match status" value="1"/>
</dbReference>
<dbReference type="GO" id="GO:0008941">
    <property type="term" value="F:nitric oxide dioxygenase NAD(P)H activity"/>
    <property type="evidence" value="ECO:0007669"/>
    <property type="project" value="UniProtKB-EC"/>
</dbReference>
<dbReference type="EC" id="1.14.12.17" evidence="5"/>
<keyword evidence="14" id="KW-0560">Oxidoreductase</keyword>
<name>A0A1H9GH86_9GAMM</name>
<dbReference type="EMBL" id="FOGC01000003">
    <property type="protein sequence ID" value="SEQ49238.1"/>
    <property type="molecule type" value="Genomic_DNA"/>
</dbReference>
<keyword evidence="15" id="KW-0408">Iron</keyword>
<evidence type="ECO:0000256" key="8">
    <source>
        <dbReference type="ARBA" id="ARBA00022617"/>
    </source>
</evidence>
<dbReference type="InterPro" id="IPR039261">
    <property type="entry name" value="FNR_nucleotide-bd"/>
</dbReference>